<dbReference type="STRING" id="254161.SAMN05216256_101144"/>
<dbReference type="GO" id="GO:0008233">
    <property type="term" value="F:peptidase activity"/>
    <property type="evidence" value="ECO:0007669"/>
    <property type="project" value="InterPro"/>
</dbReference>
<name>A0A1S8DJ35_9GAMM</name>
<accession>A0A1S8DJ35</accession>
<proteinExistence type="predicted"/>
<dbReference type="Pfam" id="PF13539">
    <property type="entry name" value="Peptidase_M15_4"/>
    <property type="match status" value="1"/>
</dbReference>
<dbReference type="Gene3D" id="3.30.1380.10">
    <property type="match status" value="1"/>
</dbReference>
<dbReference type="SUPFAM" id="SSF55166">
    <property type="entry name" value="Hedgehog/DD-peptidase"/>
    <property type="match status" value="1"/>
</dbReference>
<dbReference type="OrthoDB" id="1441884at2"/>
<feature type="domain" description="Peptidase M15C" evidence="1">
    <location>
        <begin position="53"/>
        <end position="104"/>
    </location>
</feature>
<dbReference type="InterPro" id="IPR039561">
    <property type="entry name" value="Peptidase_M15C"/>
</dbReference>
<dbReference type="Proteomes" id="UP000242847">
    <property type="component" value="Unassembled WGS sequence"/>
</dbReference>
<evidence type="ECO:0000259" key="1">
    <source>
        <dbReference type="Pfam" id="PF13539"/>
    </source>
</evidence>
<dbReference type="InterPro" id="IPR009045">
    <property type="entry name" value="Zn_M74/Hedgehog-like"/>
</dbReference>
<organism evidence="2 3">
    <name type="scientific">Halopseudomonas pachastrellae</name>
    <dbReference type="NCBI Taxonomy" id="254161"/>
    <lineage>
        <taxon>Bacteria</taxon>
        <taxon>Pseudomonadati</taxon>
        <taxon>Pseudomonadota</taxon>
        <taxon>Gammaproteobacteria</taxon>
        <taxon>Pseudomonadales</taxon>
        <taxon>Pseudomonadaceae</taxon>
        <taxon>Halopseudomonas</taxon>
    </lineage>
</organism>
<dbReference type="EMBL" id="MUBC01000004">
    <property type="protein sequence ID" value="ONM45418.1"/>
    <property type="molecule type" value="Genomic_DNA"/>
</dbReference>
<gene>
    <name evidence="2" type="ORF">BXT89_03060</name>
</gene>
<protein>
    <recommendedName>
        <fullName evidence="1">Peptidase M15C domain-containing protein</fullName>
    </recommendedName>
</protein>
<sequence length="111" mass="12699">MSLGSKQRRFTKMIGLLIEYAYQNGYELTFGDAYRDPRLHGGVGQKKGYGAAGSLHKQRLAVDFNLFRDGRFLQQTEDHRPLGEYWESLGGSWGGRFNDGNHYSLEHEGRK</sequence>
<evidence type="ECO:0000313" key="2">
    <source>
        <dbReference type="EMBL" id="ONM45418.1"/>
    </source>
</evidence>
<keyword evidence="3" id="KW-1185">Reference proteome</keyword>
<dbReference type="AlphaFoldDB" id="A0A1S8DJ35"/>
<comment type="caution">
    <text evidence="2">The sequence shown here is derived from an EMBL/GenBank/DDBJ whole genome shotgun (WGS) entry which is preliminary data.</text>
</comment>
<evidence type="ECO:0000313" key="3">
    <source>
        <dbReference type="Proteomes" id="UP000242847"/>
    </source>
</evidence>
<dbReference type="RefSeq" id="WP_083724573.1">
    <property type="nucleotide sequence ID" value="NZ_FOUD01000001.1"/>
</dbReference>
<reference evidence="2 3" key="1">
    <citation type="submission" date="2017-01" db="EMBL/GenBank/DDBJ databases">
        <title>Draft genome sequence of Pseudomonas pachastrellae type strain CCUG 46540T from a deep sea.</title>
        <authorList>
            <person name="Gomila M."/>
            <person name="Mulet M."/>
            <person name="Lalucat J."/>
            <person name="Garcia-Valdes E."/>
        </authorList>
    </citation>
    <scope>NUCLEOTIDE SEQUENCE [LARGE SCALE GENOMIC DNA]</scope>
    <source>
        <strain evidence="2 3">CCUG 46540</strain>
    </source>
</reference>